<evidence type="ECO:0000313" key="3">
    <source>
        <dbReference type="Proteomes" id="UP000011064"/>
    </source>
</evidence>
<feature type="region of interest" description="Disordered" evidence="1">
    <location>
        <begin position="47"/>
        <end position="68"/>
    </location>
</feature>
<sequence>MNTIAINLQDINGDCSLPCTRSPSRPQSKTPNTLFLRCEKQYVARETYSPSRTPTSIRNTASSPNTTPAIKHYNTRLICTVEVNESCPCVIKQFSETTPHLLRTAPLPSNLKLWLLSYRTPVWCPSLE</sequence>
<feature type="compositionally biased region" description="Polar residues" evidence="1">
    <location>
        <begin position="48"/>
        <end position="68"/>
    </location>
</feature>
<gene>
    <name evidence="2" type="ORF">GMDG_03793</name>
</gene>
<dbReference type="EMBL" id="GL573232">
    <property type="protein sequence ID" value="ELR09219.1"/>
    <property type="molecule type" value="Genomic_DNA"/>
</dbReference>
<dbReference type="AlphaFoldDB" id="L8G8N5"/>
<dbReference type="Proteomes" id="UP000011064">
    <property type="component" value="Unassembled WGS sequence"/>
</dbReference>
<organism evidence="2 3">
    <name type="scientific">Pseudogymnoascus destructans (strain ATCC MYA-4855 / 20631-21)</name>
    <name type="common">Bat white-nose syndrome fungus</name>
    <name type="synonym">Geomyces destructans</name>
    <dbReference type="NCBI Taxonomy" id="658429"/>
    <lineage>
        <taxon>Eukaryota</taxon>
        <taxon>Fungi</taxon>
        <taxon>Dikarya</taxon>
        <taxon>Ascomycota</taxon>
        <taxon>Pezizomycotina</taxon>
        <taxon>Leotiomycetes</taxon>
        <taxon>Thelebolales</taxon>
        <taxon>Thelebolaceae</taxon>
        <taxon>Pseudogymnoascus</taxon>
    </lineage>
</organism>
<evidence type="ECO:0000256" key="1">
    <source>
        <dbReference type="SAM" id="MobiDB-lite"/>
    </source>
</evidence>
<protein>
    <submittedName>
        <fullName evidence="2">Uncharacterized protein</fullName>
    </submittedName>
</protein>
<name>L8G8N5_PSED2</name>
<proteinExistence type="predicted"/>
<dbReference type="VEuPathDB" id="FungiDB:GMDG_03793"/>
<keyword evidence="3" id="KW-1185">Reference proteome</keyword>
<reference evidence="3" key="1">
    <citation type="submission" date="2010-09" db="EMBL/GenBank/DDBJ databases">
        <title>The genome sequence of Geomyces destructans 20631-21.</title>
        <authorList>
            <consortium name="The Broad Institute Genome Sequencing Platform"/>
            <person name="Cuomo C.A."/>
            <person name="Blehert D.S."/>
            <person name="Lorch J.M."/>
            <person name="Young S.K."/>
            <person name="Zeng Q."/>
            <person name="Gargeya S."/>
            <person name="Fitzgerald M."/>
            <person name="Haas B."/>
            <person name="Abouelleil A."/>
            <person name="Alvarado L."/>
            <person name="Arachchi H.M."/>
            <person name="Berlin A."/>
            <person name="Brown A."/>
            <person name="Chapman S.B."/>
            <person name="Chen Z."/>
            <person name="Dunbar C."/>
            <person name="Freedman E."/>
            <person name="Gearin G."/>
            <person name="Gellesch M."/>
            <person name="Goldberg J."/>
            <person name="Griggs A."/>
            <person name="Gujja S."/>
            <person name="Heiman D."/>
            <person name="Howarth C."/>
            <person name="Larson L."/>
            <person name="Lui A."/>
            <person name="MacDonald P.J.P."/>
            <person name="Montmayeur A."/>
            <person name="Murphy C."/>
            <person name="Neiman D."/>
            <person name="Pearson M."/>
            <person name="Priest M."/>
            <person name="Roberts A."/>
            <person name="Saif S."/>
            <person name="Shea T."/>
            <person name="Shenoy N."/>
            <person name="Sisk P."/>
            <person name="Stolte C."/>
            <person name="Sykes S."/>
            <person name="Wortman J."/>
            <person name="Nusbaum C."/>
            <person name="Birren B."/>
        </authorList>
    </citation>
    <scope>NUCLEOTIDE SEQUENCE [LARGE SCALE GENOMIC DNA]</scope>
    <source>
        <strain evidence="3">ATCC MYA-4855 / 20631-21</strain>
    </source>
</reference>
<dbReference type="InParanoid" id="L8G8N5"/>
<dbReference type="HOGENOM" id="CLU_1960519_0_0_1"/>
<evidence type="ECO:0000313" key="2">
    <source>
        <dbReference type="EMBL" id="ELR09219.1"/>
    </source>
</evidence>
<accession>L8G8N5</accession>